<protein>
    <submittedName>
        <fullName evidence="2">Uncharacterized protein</fullName>
    </submittedName>
</protein>
<dbReference type="AlphaFoldDB" id="A0A162DH17"/>
<feature type="transmembrane region" description="Helical" evidence="1">
    <location>
        <begin position="20"/>
        <end position="40"/>
    </location>
</feature>
<organism evidence="2 3">
    <name type="scientific">Alkalihalobacillus trypoxylicola</name>
    <dbReference type="NCBI Taxonomy" id="519424"/>
    <lineage>
        <taxon>Bacteria</taxon>
        <taxon>Bacillati</taxon>
        <taxon>Bacillota</taxon>
        <taxon>Bacilli</taxon>
        <taxon>Bacillales</taxon>
        <taxon>Bacillaceae</taxon>
        <taxon>Alkalihalobacillus</taxon>
    </lineage>
</organism>
<evidence type="ECO:0000313" key="3">
    <source>
        <dbReference type="Proteomes" id="UP000075806"/>
    </source>
</evidence>
<keyword evidence="1" id="KW-0472">Membrane</keyword>
<sequence length="59" mass="7094">MGLSLYLTGLWHYLFMFFPFKIYMALVVFVVWFGISFINIQRERNAILTKISNKLEKED</sequence>
<evidence type="ECO:0000313" key="2">
    <source>
        <dbReference type="EMBL" id="KYG29607.1"/>
    </source>
</evidence>
<proteinExistence type="predicted"/>
<reference evidence="2" key="1">
    <citation type="submission" date="2016-02" db="EMBL/GenBank/DDBJ databases">
        <title>Genome sequence of Bacillus trypoxylicola KCTC 13244(T).</title>
        <authorList>
            <person name="Jeong H."/>
            <person name="Park S.-H."/>
            <person name="Choi S.-K."/>
        </authorList>
    </citation>
    <scope>NUCLEOTIDE SEQUENCE [LARGE SCALE GENOMIC DNA]</scope>
    <source>
        <strain evidence="2">KCTC 13244</strain>
    </source>
</reference>
<name>A0A162DH17_9BACI</name>
<keyword evidence="1" id="KW-0812">Transmembrane</keyword>
<evidence type="ECO:0000256" key="1">
    <source>
        <dbReference type="SAM" id="Phobius"/>
    </source>
</evidence>
<accession>A0A162DH17</accession>
<keyword evidence="1" id="KW-1133">Transmembrane helix</keyword>
<dbReference type="OrthoDB" id="2928738at2"/>
<gene>
    <name evidence="2" type="ORF">AZF04_08825</name>
</gene>
<keyword evidence="3" id="KW-1185">Reference proteome</keyword>
<dbReference type="EMBL" id="LTAO01000023">
    <property type="protein sequence ID" value="KYG29607.1"/>
    <property type="molecule type" value="Genomic_DNA"/>
</dbReference>
<dbReference type="Proteomes" id="UP000075806">
    <property type="component" value="Unassembled WGS sequence"/>
</dbReference>
<dbReference type="RefSeq" id="WP_061949403.1">
    <property type="nucleotide sequence ID" value="NZ_LTAO01000023.1"/>
</dbReference>
<comment type="caution">
    <text evidence="2">The sequence shown here is derived from an EMBL/GenBank/DDBJ whole genome shotgun (WGS) entry which is preliminary data.</text>
</comment>